<dbReference type="AlphaFoldDB" id="Q93551"/>
<evidence type="ECO:0000313" key="3">
    <source>
        <dbReference type="WormBase" id="F21G4.3"/>
    </source>
</evidence>
<dbReference type="CTD" id="184792"/>
<dbReference type="Bgee" id="WBGene00009024">
    <property type="expression patterns" value="Expressed in pharyngeal muscle cell (C elegans) and 1 other cell type or tissue"/>
</dbReference>
<dbReference type="RefSeq" id="NP_509660.2">
    <property type="nucleotide sequence ID" value="NM_077259.2"/>
</dbReference>
<gene>
    <name evidence="1" type="ORF">CELE_F21G4.3</name>
    <name evidence="1 3" type="ORF">F21G4.3</name>
</gene>
<proteinExistence type="predicted"/>
<dbReference type="InParanoid" id="Q93551"/>
<dbReference type="GeneID" id="184792"/>
<reference evidence="1 2" key="1">
    <citation type="journal article" date="1998" name="Science">
        <title>Genome sequence of the nematode C. elegans: a platform for investigating biology.</title>
        <authorList>
            <consortium name="The C. elegans sequencing consortium"/>
            <person name="Sulson J.E."/>
            <person name="Waterston R."/>
        </authorList>
    </citation>
    <scope>NUCLEOTIDE SEQUENCE [LARGE SCALE GENOMIC DNA]</scope>
    <source>
        <strain evidence="1 2">Bristol N2</strain>
    </source>
</reference>
<dbReference type="FunCoup" id="Q93551">
    <property type="interactions" value="1522"/>
</dbReference>
<organism evidence="1 2">
    <name type="scientific">Caenorhabditis elegans</name>
    <dbReference type="NCBI Taxonomy" id="6239"/>
    <lineage>
        <taxon>Eukaryota</taxon>
        <taxon>Metazoa</taxon>
        <taxon>Ecdysozoa</taxon>
        <taxon>Nematoda</taxon>
        <taxon>Chromadorea</taxon>
        <taxon>Rhabditida</taxon>
        <taxon>Rhabditina</taxon>
        <taxon>Rhabditomorpha</taxon>
        <taxon>Rhabditoidea</taxon>
        <taxon>Rhabditidae</taxon>
        <taxon>Peloderinae</taxon>
        <taxon>Caenorhabditis</taxon>
    </lineage>
</organism>
<dbReference type="WormBase" id="F21G4.3">
    <property type="protein sequence ID" value="CE43019"/>
    <property type="gene ID" value="WBGene00009024"/>
</dbReference>
<dbReference type="UCSC" id="F21G4.3">
    <property type="organism name" value="c. elegans"/>
</dbReference>
<sequence>MTFQIRRYRTSITLCCLVVILFFANVSIHSKNQTDLEKLQNKHVEPDFSITKELRMLRLAFLKWRACMRELLQDNNISLDDMDPEDPQYSYLQWLVSEAEKKNKEEESNTGELFDSLWHKLGSYTDKCRSSTDLWHMEPEIVSGTALKFFTPNPTDTSATFVRVGIGANVSIEQYFKKKLSADSEFFGADPAFMENSQIYSSIGTFFPFAVGNETGLKQATLKFSVERMSSKFVNHIGIDIFFKNLIRKDIIDYLIFEGDGGEYDMMSHLARNGTLEQAGISVCQINIEYHLPKEMNDPRKEIFRQHILQFIRDKKYTLHSVTNMGNLRVFWVNTSSLECARRYLEKTFLNDIDLV</sequence>
<dbReference type="PhylomeDB" id="Q93551"/>
<dbReference type="EMBL" id="BX284606">
    <property type="protein sequence ID" value="CAB02666.2"/>
    <property type="molecule type" value="Genomic_DNA"/>
</dbReference>
<dbReference type="OMA" id="DGGEYDM"/>
<dbReference type="eggNOG" id="ENOG502TFN3">
    <property type="taxonomic scope" value="Eukaryota"/>
</dbReference>
<accession>Q93551</accession>
<keyword evidence="2" id="KW-1185">Reference proteome</keyword>
<evidence type="ECO:0000313" key="1">
    <source>
        <dbReference type="EMBL" id="CAB02666.2"/>
    </source>
</evidence>
<dbReference type="AGR" id="WB:WBGene00009024"/>
<dbReference type="KEGG" id="cel:CELE_F21G4.3"/>
<dbReference type="PaxDb" id="6239-F21G4.3"/>
<protein>
    <submittedName>
        <fullName evidence="1">Methyltransf_21 domain-containing protein</fullName>
    </submittedName>
</protein>
<dbReference type="OrthoDB" id="5867391at2759"/>
<dbReference type="PANTHER" id="PTHR22989">
    <property type="entry name" value="UNCHARACTERIZED DUF13 C.ELEGANS"/>
    <property type="match status" value="1"/>
</dbReference>
<name>Q93551_CAEEL</name>
<evidence type="ECO:0000313" key="2">
    <source>
        <dbReference type="Proteomes" id="UP000001940"/>
    </source>
</evidence>
<dbReference type="Proteomes" id="UP000001940">
    <property type="component" value="Chromosome X"/>
</dbReference>
<dbReference type="HOGENOM" id="CLU_778996_0_0_1"/>
<dbReference type="PANTHER" id="PTHR22989:SF2">
    <property type="entry name" value="METHYLTRANSFERASE FKBM DOMAIN-CONTAINING PROTEIN"/>
    <property type="match status" value="1"/>
</dbReference>